<organism evidence="1 2">
    <name type="scientific">Punica granatum</name>
    <name type="common">Pomegranate</name>
    <dbReference type="NCBI Taxonomy" id="22663"/>
    <lineage>
        <taxon>Eukaryota</taxon>
        <taxon>Viridiplantae</taxon>
        <taxon>Streptophyta</taxon>
        <taxon>Embryophyta</taxon>
        <taxon>Tracheophyta</taxon>
        <taxon>Spermatophyta</taxon>
        <taxon>Magnoliopsida</taxon>
        <taxon>eudicotyledons</taxon>
        <taxon>Gunneridae</taxon>
        <taxon>Pentapetalae</taxon>
        <taxon>rosids</taxon>
        <taxon>malvids</taxon>
        <taxon>Myrtales</taxon>
        <taxon>Lythraceae</taxon>
        <taxon>Punica</taxon>
    </lineage>
</organism>
<proteinExistence type="predicted"/>
<keyword evidence="2" id="KW-1185">Reference proteome</keyword>
<evidence type="ECO:0000313" key="2">
    <source>
        <dbReference type="Proteomes" id="UP000233551"/>
    </source>
</evidence>
<dbReference type="EMBL" id="PGOL01000265">
    <property type="protein sequence ID" value="PKI73705.1"/>
    <property type="molecule type" value="Genomic_DNA"/>
</dbReference>
<reference evidence="1 2" key="1">
    <citation type="submission" date="2017-11" db="EMBL/GenBank/DDBJ databases">
        <title>De-novo sequencing of pomegranate (Punica granatum L.) genome.</title>
        <authorList>
            <person name="Akparov Z."/>
            <person name="Amiraslanov A."/>
            <person name="Hajiyeva S."/>
            <person name="Abbasov M."/>
            <person name="Kaur K."/>
            <person name="Hamwieh A."/>
            <person name="Solovyev V."/>
            <person name="Salamov A."/>
            <person name="Braich B."/>
            <person name="Kosarev P."/>
            <person name="Mahmoud A."/>
            <person name="Hajiyev E."/>
            <person name="Babayeva S."/>
            <person name="Izzatullayeva V."/>
            <person name="Mammadov A."/>
            <person name="Mammadov A."/>
            <person name="Sharifova S."/>
            <person name="Ojaghi J."/>
            <person name="Eynullazada K."/>
            <person name="Bayramov B."/>
            <person name="Abdulazimova A."/>
            <person name="Shahmuradov I."/>
        </authorList>
    </citation>
    <scope>NUCLEOTIDE SEQUENCE [LARGE SCALE GENOMIC DNA]</scope>
    <source>
        <strain evidence="2">cv. AG2017</strain>
        <tissue evidence="1">Leaf</tissue>
    </source>
</reference>
<dbReference type="AlphaFoldDB" id="A0A2I0KZ08"/>
<evidence type="ECO:0000313" key="1">
    <source>
        <dbReference type="EMBL" id="PKI73705.1"/>
    </source>
</evidence>
<protein>
    <submittedName>
        <fullName evidence="1">Uncharacterized protein</fullName>
    </submittedName>
</protein>
<sequence>MRPEKEKGEERRLCKVARLLGRDLLITGGVRVVGDPSTSVGMTFFSRGRKNVKQLTGQPLSKIGNQRCSGNLRSKLFQCFPSILMCPETTVFSVRRKQILKFIRLPSATCMDALRFLLWYMPGDRVVALADPTVNSSPGSARPSSVLLVGSWPRLLLVFFAGAGRPKWGADNHHSPK</sequence>
<gene>
    <name evidence="1" type="ORF">CRG98_005946</name>
</gene>
<accession>A0A2I0KZ08</accession>
<dbReference type="Proteomes" id="UP000233551">
    <property type="component" value="Unassembled WGS sequence"/>
</dbReference>
<comment type="caution">
    <text evidence="1">The sequence shown here is derived from an EMBL/GenBank/DDBJ whole genome shotgun (WGS) entry which is preliminary data.</text>
</comment>
<name>A0A2I0KZ08_PUNGR</name>